<keyword evidence="1" id="KW-0472">Membrane</keyword>
<keyword evidence="1" id="KW-1133">Transmembrane helix</keyword>
<keyword evidence="1" id="KW-0812">Transmembrane</keyword>
<sequence length="53" mass="5931">MTASEVGIGVIFLSQTMVGVLGNSYILHHWVHISTQRLDSDEYDYSQCLNCVV</sequence>
<comment type="caution">
    <text evidence="2">The sequence shown here is derived from an EMBL/GenBank/DDBJ whole genome shotgun (WGS) entry which is preliminary data.</text>
</comment>
<proteinExistence type="predicted"/>
<dbReference type="AlphaFoldDB" id="A0A1A6G0V0"/>
<protein>
    <recommendedName>
        <fullName evidence="4">Vomeronasal type-1 receptor</fullName>
    </recommendedName>
</protein>
<dbReference type="EMBL" id="LZPO01109168">
    <property type="protein sequence ID" value="OBS59027.1"/>
    <property type="molecule type" value="Genomic_DNA"/>
</dbReference>
<evidence type="ECO:0000313" key="3">
    <source>
        <dbReference type="Proteomes" id="UP000092124"/>
    </source>
</evidence>
<evidence type="ECO:0000313" key="2">
    <source>
        <dbReference type="EMBL" id="OBS59027.1"/>
    </source>
</evidence>
<dbReference type="Proteomes" id="UP000092124">
    <property type="component" value="Unassembled WGS sequence"/>
</dbReference>
<evidence type="ECO:0008006" key="4">
    <source>
        <dbReference type="Google" id="ProtNLM"/>
    </source>
</evidence>
<accession>A0A1A6G0V0</accession>
<organism evidence="2 3">
    <name type="scientific">Neotoma lepida</name>
    <name type="common">Desert woodrat</name>
    <dbReference type="NCBI Taxonomy" id="56216"/>
    <lineage>
        <taxon>Eukaryota</taxon>
        <taxon>Metazoa</taxon>
        <taxon>Chordata</taxon>
        <taxon>Craniata</taxon>
        <taxon>Vertebrata</taxon>
        <taxon>Euteleostomi</taxon>
        <taxon>Mammalia</taxon>
        <taxon>Eutheria</taxon>
        <taxon>Euarchontoglires</taxon>
        <taxon>Glires</taxon>
        <taxon>Rodentia</taxon>
        <taxon>Myomorpha</taxon>
        <taxon>Muroidea</taxon>
        <taxon>Cricetidae</taxon>
        <taxon>Neotominae</taxon>
        <taxon>Neotoma</taxon>
    </lineage>
</organism>
<reference evidence="2 3" key="1">
    <citation type="submission" date="2016-06" db="EMBL/GenBank/DDBJ databases">
        <title>The Draft Genome Sequence and Annotation of the Desert Woodrat Neotoma lepida.</title>
        <authorList>
            <person name="Campbell M."/>
            <person name="Oakeson K.F."/>
            <person name="Yandell M."/>
            <person name="Halpert J.R."/>
            <person name="Dearing D."/>
        </authorList>
    </citation>
    <scope>NUCLEOTIDE SEQUENCE [LARGE SCALE GENOMIC DNA]</scope>
    <source>
        <strain evidence="2">417</strain>
        <tissue evidence="2">Liver</tissue>
    </source>
</reference>
<gene>
    <name evidence="2" type="ORF">A6R68_09848</name>
</gene>
<name>A0A1A6G0V0_NEOLE</name>
<feature type="transmembrane region" description="Helical" evidence="1">
    <location>
        <begin position="6"/>
        <end position="27"/>
    </location>
</feature>
<feature type="non-terminal residue" evidence="2">
    <location>
        <position position="53"/>
    </location>
</feature>
<evidence type="ECO:0000256" key="1">
    <source>
        <dbReference type="SAM" id="Phobius"/>
    </source>
</evidence>
<keyword evidence="3" id="KW-1185">Reference proteome</keyword>